<sequence>MISFIFAMDEERAIGKNNDLPWHLPADFQFFKDTTKHHTIIMGRKTFDSLDKKALPHRRNIIVTRNEGYEANGCEVVHTVEEAESLLDPGEENFVIGGTELFKLFMDKADRMYVTRIEGVFGGDTFFPEVPEEDWELVSSREGVVDEKNKHKHTYEVYDRV</sequence>
<evidence type="ECO:0000256" key="8">
    <source>
        <dbReference type="PIRNR" id="PIRNR000194"/>
    </source>
</evidence>
<dbReference type="EC" id="1.5.1.3" evidence="3 8"/>
<accession>A0A554A3G6</accession>
<dbReference type="AlphaFoldDB" id="A0A554A3G6"/>
<proteinExistence type="inferred from homology"/>
<evidence type="ECO:0000256" key="9">
    <source>
        <dbReference type="RuleBase" id="RU004474"/>
    </source>
</evidence>
<dbReference type="PROSITE" id="PS00075">
    <property type="entry name" value="DHFR_1"/>
    <property type="match status" value="1"/>
</dbReference>
<evidence type="ECO:0000256" key="2">
    <source>
        <dbReference type="ARBA" id="ARBA00009539"/>
    </source>
</evidence>
<dbReference type="PIRSF" id="PIRSF000194">
    <property type="entry name" value="DHFR"/>
    <property type="match status" value="1"/>
</dbReference>
<keyword evidence="6 8" id="KW-0560">Oxidoreductase</keyword>
<dbReference type="FunFam" id="3.40.430.10:FF:000001">
    <property type="entry name" value="Dihydrofolate reductase"/>
    <property type="match status" value="1"/>
</dbReference>
<keyword evidence="5 8" id="KW-0521">NADP</keyword>
<dbReference type="InterPro" id="IPR012259">
    <property type="entry name" value="DHFR"/>
</dbReference>
<name>A0A554A3G6_9BACI</name>
<dbReference type="GO" id="GO:0046452">
    <property type="term" value="P:dihydrofolate metabolic process"/>
    <property type="evidence" value="ECO:0007669"/>
    <property type="project" value="TreeGrafter"/>
</dbReference>
<dbReference type="Gene3D" id="3.40.430.10">
    <property type="entry name" value="Dihydrofolate Reductase, subunit A"/>
    <property type="match status" value="1"/>
</dbReference>
<dbReference type="InterPro" id="IPR001796">
    <property type="entry name" value="DHFR_dom"/>
</dbReference>
<protein>
    <recommendedName>
        <fullName evidence="3 8">Dihydrofolate reductase</fullName>
        <ecNumber evidence="3 8">1.5.1.3</ecNumber>
    </recommendedName>
</protein>
<dbReference type="Proteomes" id="UP000318521">
    <property type="component" value="Unassembled WGS sequence"/>
</dbReference>
<dbReference type="GO" id="GO:0006730">
    <property type="term" value="P:one-carbon metabolic process"/>
    <property type="evidence" value="ECO:0007669"/>
    <property type="project" value="UniProtKB-KW"/>
</dbReference>
<dbReference type="RefSeq" id="WP_143846570.1">
    <property type="nucleotide sequence ID" value="NZ_VLXZ01000001.1"/>
</dbReference>
<dbReference type="UniPathway" id="UPA00077">
    <property type="reaction ID" value="UER00158"/>
</dbReference>
<evidence type="ECO:0000256" key="7">
    <source>
        <dbReference type="ARBA" id="ARBA00025067"/>
    </source>
</evidence>
<dbReference type="CDD" id="cd00209">
    <property type="entry name" value="DHFR"/>
    <property type="match status" value="1"/>
</dbReference>
<evidence type="ECO:0000256" key="4">
    <source>
        <dbReference type="ARBA" id="ARBA00022563"/>
    </source>
</evidence>
<feature type="domain" description="DHFR" evidence="10">
    <location>
        <begin position="1"/>
        <end position="160"/>
    </location>
</feature>
<comment type="function">
    <text evidence="7 8">Key enzyme in folate metabolism. Catalyzes an essential reaction for de novo glycine and purine synthesis, and for DNA precursor synthesis.</text>
</comment>
<dbReference type="GO" id="GO:0046654">
    <property type="term" value="P:tetrahydrofolate biosynthetic process"/>
    <property type="evidence" value="ECO:0007669"/>
    <property type="project" value="UniProtKB-UniPathway"/>
</dbReference>
<dbReference type="PROSITE" id="PS51330">
    <property type="entry name" value="DHFR_2"/>
    <property type="match status" value="1"/>
</dbReference>
<evidence type="ECO:0000256" key="6">
    <source>
        <dbReference type="ARBA" id="ARBA00023002"/>
    </source>
</evidence>
<dbReference type="GO" id="GO:0046655">
    <property type="term" value="P:folic acid metabolic process"/>
    <property type="evidence" value="ECO:0007669"/>
    <property type="project" value="TreeGrafter"/>
</dbReference>
<dbReference type="GO" id="GO:0070401">
    <property type="term" value="F:NADP+ binding"/>
    <property type="evidence" value="ECO:0007669"/>
    <property type="project" value="UniProtKB-ARBA"/>
</dbReference>
<dbReference type="Pfam" id="PF00186">
    <property type="entry name" value="DHFR_1"/>
    <property type="match status" value="1"/>
</dbReference>
<dbReference type="PANTHER" id="PTHR48069:SF3">
    <property type="entry name" value="DIHYDROFOLATE REDUCTASE"/>
    <property type="match status" value="1"/>
</dbReference>
<comment type="pathway">
    <text evidence="1 8">Cofactor biosynthesis; tetrahydrofolate biosynthesis; 5,6,7,8-tetrahydrofolate from 7,8-dihydrofolate: step 1/1.</text>
</comment>
<gene>
    <name evidence="11" type="ORF">FN960_01345</name>
</gene>
<dbReference type="InterPro" id="IPR017925">
    <property type="entry name" value="DHFR_CS"/>
</dbReference>
<dbReference type="GO" id="GO:0005829">
    <property type="term" value="C:cytosol"/>
    <property type="evidence" value="ECO:0007669"/>
    <property type="project" value="TreeGrafter"/>
</dbReference>
<comment type="catalytic activity">
    <reaction evidence="8">
        <text>(6S)-5,6,7,8-tetrahydrofolate + NADP(+) = 7,8-dihydrofolate + NADPH + H(+)</text>
        <dbReference type="Rhea" id="RHEA:15009"/>
        <dbReference type="ChEBI" id="CHEBI:15378"/>
        <dbReference type="ChEBI" id="CHEBI:57451"/>
        <dbReference type="ChEBI" id="CHEBI:57453"/>
        <dbReference type="ChEBI" id="CHEBI:57783"/>
        <dbReference type="ChEBI" id="CHEBI:58349"/>
        <dbReference type="EC" id="1.5.1.3"/>
    </reaction>
</comment>
<reference evidence="11 12" key="1">
    <citation type="submission" date="2019-07" db="EMBL/GenBank/DDBJ databases">
        <authorList>
            <person name="Park Y.J."/>
            <person name="Jeong S.E."/>
            <person name="Jung H.S."/>
        </authorList>
    </citation>
    <scope>NUCLEOTIDE SEQUENCE [LARGE SCALE GENOMIC DNA]</scope>
    <source>
        <strain evidence="12">P16(2019)</strain>
    </source>
</reference>
<organism evidence="11 12">
    <name type="scientific">Alkalicoccobacillus porphyridii</name>
    <dbReference type="NCBI Taxonomy" id="2597270"/>
    <lineage>
        <taxon>Bacteria</taxon>
        <taxon>Bacillati</taxon>
        <taxon>Bacillota</taxon>
        <taxon>Bacilli</taxon>
        <taxon>Bacillales</taxon>
        <taxon>Bacillaceae</taxon>
        <taxon>Alkalicoccobacillus</taxon>
    </lineage>
</organism>
<keyword evidence="12" id="KW-1185">Reference proteome</keyword>
<dbReference type="PRINTS" id="PR00070">
    <property type="entry name" value="DHFR"/>
</dbReference>
<dbReference type="InterPro" id="IPR024072">
    <property type="entry name" value="DHFR-like_dom_sf"/>
</dbReference>
<evidence type="ECO:0000256" key="5">
    <source>
        <dbReference type="ARBA" id="ARBA00022857"/>
    </source>
</evidence>
<evidence type="ECO:0000313" key="12">
    <source>
        <dbReference type="Proteomes" id="UP000318521"/>
    </source>
</evidence>
<dbReference type="PANTHER" id="PTHR48069">
    <property type="entry name" value="DIHYDROFOLATE REDUCTASE"/>
    <property type="match status" value="1"/>
</dbReference>
<dbReference type="OrthoDB" id="9804315at2"/>
<evidence type="ECO:0000259" key="10">
    <source>
        <dbReference type="PROSITE" id="PS51330"/>
    </source>
</evidence>
<evidence type="ECO:0000256" key="3">
    <source>
        <dbReference type="ARBA" id="ARBA00012856"/>
    </source>
</evidence>
<dbReference type="EMBL" id="VLXZ01000001">
    <property type="protein sequence ID" value="TSB48225.1"/>
    <property type="molecule type" value="Genomic_DNA"/>
</dbReference>
<comment type="caution">
    <text evidence="11">The sequence shown here is derived from an EMBL/GenBank/DDBJ whole genome shotgun (WGS) entry which is preliminary data.</text>
</comment>
<evidence type="ECO:0000313" key="11">
    <source>
        <dbReference type="EMBL" id="TSB48225.1"/>
    </source>
</evidence>
<dbReference type="GO" id="GO:0004146">
    <property type="term" value="F:dihydrofolate reductase activity"/>
    <property type="evidence" value="ECO:0007669"/>
    <property type="project" value="UniProtKB-EC"/>
</dbReference>
<dbReference type="SUPFAM" id="SSF53597">
    <property type="entry name" value="Dihydrofolate reductase-like"/>
    <property type="match status" value="1"/>
</dbReference>
<keyword evidence="4 8" id="KW-0554">One-carbon metabolism</keyword>
<comment type="similarity">
    <text evidence="2 8 9">Belongs to the dihydrofolate reductase family.</text>
</comment>
<evidence type="ECO:0000256" key="1">
    <source>
        <dbReference type="ARBA" id="ARBA00004903"/>
    </source>
</evidence>